<feature type="region of interest" description="Disordered" evidence="1">
    <location>
        <begin position="144"/>
        <end position="204"/>
    </location>
</feature>
<feature type="domain" description="Rrn9" evidence="2">
    <location>
        <begin position="44"/>
        <end position="103"/>
    </location>
</feature>
<comment type="caution">
    <text evidence="3">The sequence shown here is derived from an EMBL/GenBank/DDBJ whole genome shotgun (WGS) entry which is preliminary data.</text>
</comment>
<dbReference type="EMBL" id="QGMK01000205">
    <property type="protein sequence ID" value="TVY83315.1"/>
    <property type="molecule type" value="Genomic_DNA"/>
</dbReference>
<organism evidence="3 4">
    <name type="scientific">Lachnellula suecica</name>
    <dbReference type="NCBI Taxonomy" id="602035"/>
    <lineage>
        <taxon>Eukaryota</taxon>
        <taxon>Fungi</taxon>
        <taxon>Dikarya</taxon>
        <taxon>Ascomycota</taxon>
        <taxon>Pezizomycotina</taxon>
        <taxon>Leotiomycetes</taxon>
        <taxon>Helotiales</taxon>
        <taxon>Lachnaceae</taxon>
        <taxon>Lachnellula</taxon>
    </lineage>
</organism>
<evidence type="ECO:0000313" key="4">
    <source>
        <dbReference type="Proteomes" id="UP000469558"/>
    </source>
</evidence>
<protein>
    <recommendedName>
        <fullName evidence="2">Rrn9 domain-containing protein</fullName>
    </recommendedName>
</protein>
<feature type="compositionally biased region" description="Low complexity" evidence="1">
    <location>
        <begin position="336"/>
        <end position="348"/>
    </location>
</feature>
<accession>A0A8T9CC11</accession>
<name>A0A8T9CC11_9HELO</name>
<feature type="region of interest" description="Disordered" evidence="1">
    <location>
        <begin position="325"/>
        <end position="364"/>
    </location>
</feature>
<dbReference type="Pfam" id="PF10680">
    <property type="entry name" value="RRN9"/>
    <property type="match status" value="1"/>
</dbReference>
<feature type="region of interest" description="Disordered" evidence="1">
    <location>
        <begin position="525"/>
        <end position="583"/>
    </location>
</feature>
<feature type="region of interest" description="Disordered" evidence="1">
    <location>
        <begin position="410"/>
        <end position="481"/>
    </location>
</feature>
<dbReference type="AlphaFoldDB" id="A0A8T9CC11"/>
<feature type="compositionally biased region" description="Acidic residues" evidence="1">
    <location>
        <begin position="241"/>
        <end position="252"/>
    </location>
</feature>
<gene>
    <name evidence="3" type="ORF">LSUE1_G007317</name>
</gene>
<feature type="compositionally biased region" description="Basic and acidic residues" evidence="1">
    <location>
        <begin position="176"/>
        <end position="189"/>
    </location>
</feature>
<feature type="compositionally biased region" description="Basic residues" evidence="1">
    <location>
        <begin position="290"/>
        <end position="302"/>
    </location>
</feature>
<sequence length="583" mass="65925">MSSPSSSSQPSDLEPPESRPNRWPGAPSTWLGLTAQERGEASSLDALRNQDLGIHLYNAYALKKRAAGGVKEEDEDADEPFVAPKGWTAWPLPPDHVPREGETVGEEDSDEEYTFKRREREGPSAVLEDILVGISLKSAKERFEAREWASEDETEADVGNDNNGLMEAPDDDNEKEELVVKEPASEKGVLRPVVSADDERSREILLPTVRHTLSRLDDVLMALHHARKTCRRFASQSAPNTEDEKDSAGEEDGEKRPKGRPRKFENLPHQSKEDESDEEDRTISNTALLRMKKPGRGRKPKQYPRLAGETDQEYLVRVARIQKKPIPVFGPPRSPSVPKSPRKPYSSPRKNRAPTEEAIQNHQKRLGLRDWSEVLGSAALVGFHPDVIARATQRCADLFGESMSLRTMTEAPFGDENADTLKTYQPEEIPNFSSSTEESEDLSEDESYDSEPKRSDGFRQSKPLGHAPKFETSFCPINDCPRQTRGFNSAQRMRAHLKNWHKMEKEQIAEFEVLSDEEMDGAVHVDGFLRPDKRARRGHDRRGRKKRKGKAERAKRESTEDEQVEDELKEEAESSESEDLEEE</sequence>
<dbReference type="InterPro" id="IPR019622">
    <property type="entry name" value="Rrn9_dom"/>
</dbReference>
<dbReference type="Proteomes" id="UP000469558">
    <property type="component" value="Unassembled WGS sequence"/>
</dbReference>
<feature type="compositionally biased region" description="Acidic residues" evidence="1">
    <location>
        <begin position="437"/>
        <end position="449"/>
    </location>
</feature>
<proteinExistence type="predicted"/>
<feature type="region of interest" description="Disordered" evidence="1">
    <location>
        <begin position="231"/>
        <end position="310"/>
    </location>
</feature>
<reference evidence="3 4" key="1">
    <citation type="submission" date="2018-05" db="EMBL/GenBank/DDBJ databases">
        <title>Genome sequencing and assembly of the regulated plant pathogen Lachnellula willkommii and related sister species for the development of diagnostic species identification markers.</title>
        <authorList>
            <person name="Giroux E."/>
            <person name="Bilodeau G."/>
        </authorList>
    </citation>
    <scope>NUCLEOTIDE SEQUENCE [LARGE SCALE GENOMIC DNA]</scope>
    <source>
        <strain evidence="3 4">CBS 268.59</strain>
    </source>
</reference>
<feature type="region of interest" description="Disordered" evidence="1">
    <location>
        <begin position="1"/>
        <end position="30"/>
    </location>
</feature>
<feature type="compositionally biased region" description="Basic and acidic residues" evidence="1">
    <location>
        <begin position="262"/>
        <end position="273"/>
    </location>
</feature>
<feature type="compositionally biased region" description="Basic residues" evidence="1">
    <location>
        <begin position="533"/>
        <end position="550"/>
    </location>
</feature>
<evidence type="ECO:0000256" key="1">
    <source>
        <dbReference type="SAM" id="MobiDB-lite"/>
    </source>
</evidence>
<feature type="compositionally biased region" description="Low complexity" evidence="1">
    <location>
        <begin position="1"/>
        <end position="12"/>
    </location>
</feature>
<feature type="compositionally biased region" description="Acidic residues" evidence="1">
    <location>
        <begin position="559"/>
        <end position="583"/>
    </location>
</feature>
<keyword evidence="4" id="KW-1185">Reference proteome</keyword>
<feature type="region of interest" description="Disordered" evidence="1">
    <location>
        <begin position="65"/>
        <end position="121"/>
    </location>
</feature>
<evidence type="ECO:0000313" key="3">
    <source>
        <dbReference type="EMBL" id="TVY83315.1"/>
    </source>
</evidence>
<feature type="compositionally biased region" description="Basic and acidic residues" evidence="1">
    <location>
        <begin position="450"/>
        <end position="459"/>
    </location>
</feature>
<feature type="compositionally biased region" description="Acidic residues" evidence="1">
    <location>
        <begin position="103"/>
        <end position="112"/>
    </location>
</feature>
<evidence type="ECO:0000259" key="2">
    <source>
        <dbReference type="Pfam" id="PF10680"/>
    </source>
</evidence>
<dbReference type="OrthoDB" id="5412288at2759"/>